<comment type="similarity">
    <text evidence="4">Belongs to the KdsB family.</text>
</comment>
<dbReference type="NCBIfam" id="NF003950">
    <property type="entry name" value="PRK05450.1-3"/>
    <property type="match status" value="1"/>
</dbReference>
<reference evidence="6" key="1">
    <citation type="journal article" date="2019" name="Int. J. Syst. Evol. Microbiol.">
        <title>The Global Catalogue of Microorganisms (GCM) 10K type strain sequencing project: providing services to taxonomists for standard genome sequencing and annotation.</title>
        <authorList>
            <consortium name="The Broad Institute Genomics Platform"/>
            <consortium name="The Broad Institute Genome Sequencing Center for Infectious Disease"/>
            <person name="Wu L."/>
            <person name="Ma J."/>
        </authorList>
    </citation>
    <scope>NUCLEOTIDE SEQUENCE [LARGE SCALE GENOMIC DNA]</scope>
    <source>
        <strain evidence="6">KCTC 42662</strain>
    </source>
</reference>
<dbReference type="Proteomes" id="UP001597545">
    <property type="component" value="Unassembled WGS sequence"/>
</dbReference>
<evidence type="ECO:0000256" key="3">
    <source>
        <dbReference type="ARBA" id="ARBA00022985"/>
    </source>
</evidence>
<comment type="subcellular location">
    <subcellularLocation>
        <location evidence="4">Cytoplasm</location>
    </subcellularLocation>
</comment>
<name>A0ABW5KD76_9SPHI</name>
<comment type="function">
    <text evidence="4">Activates KDO (a required 8-carbon sugar) for incorporation into bacterial lipopolysaccharide in Gram-negative bacteria.</text>
</comment>
<dbReference type="RefSeq" id="WP_380899919.1">
    <property type="nucleotide sequence ID" value="NZ_JBHUEG010000002.1"/>
</dbReference>
<dbReference type="GO" id="GO:0008690">
    <property type="term" value="F:3-deoxy-manno-octulosonate cytidylyltransferase activity"/>
    <property type="evidence" value="ECO:0007669"/>
    <property type="project" value="UniProtKB-EC"/>
</dbReference>
<dbReference type="EMBL" id="JBHULR010000001">
    <property type="protein sequence ID" value="MFD2546283.1"/>
    <property type="molecule type" value="Genomic_DNA"/>
</dbReference>
<dbReference type="NCBIfam" id="NF003952">
    <property type="entry name" value="PRK05450.1-5"/>
    <property type="match status" value="1"/>
</dbReference>
<evidence type="ECO:0000313" key="6">
    <source>
        <dbReference type="Proteomes" id="UP001597545"/>
    </source>
</evidence>
<organism evidence="5 6">
    <name type="scientific">Sphingobacterium suaedae</name>
    <dbReference type="NCBI Taxonomy" id="1686402"/>
    <lineage>
        <taxon>Bacteria</taxon>
        <taxon>Pseudomonadati</taxon>
        <taxon>Bacteroidota</taxon>
        <taxon>Sphingobacteriia</taxon>
        <taxon>Sphingobacteriales</taxon>
        <taxon>Sphingobacteriaceae</taxon>
        <taxon>Sphingobacterium</taxon>
    </lineage>
</organism>
<evidence type="ECO:0000256" key="4">
    <source>
        <dbReference type="HAMAP-Rule" id="MF_00057"/>
    </source>
</evidence>
<proteinExistence type="inferred from homology"/>
<dbReference type="InterPro" id="IPR003329">
    <property type="entry name" value="Cytidylyl_trans"/>
</dbReference>
<comment type="catalytic activity">
    <reaction evidence="4">
        <text>3-deoxy-alpha-D-manno-oct-2-ulosonate + CTP = CMP-3-deoxy-beta-D-manno-octulosonate + diphosphate</text>
        <dbReference type="Rhea" id="RHEA:23448"/>
        <dbReference type="ChEBI" id="CHEBI:33019"/>
        <dbReference type="ChEBI" id="CHEBI:37563"/>
        <dbReference type="ChEBI" id="CHEBI:85986"/>
        <dbReference type="ChEBI" id="CHEBI:85987"/>
        <dbReference type="EC" id="2.7.7.38"/>
    </reaction>
</comment>
<keyword evidence="1 4" id="KW-0808">Transferase</keyword>
<dbReference type="SUPFAM" id="SSF53448">
    <property type="entry name" value="Nucleotide-diphospho-sugar transferases"/>
    <property type="match status" value="1"/>
</dbReference>
<dbReference type="PANTHER" id="PTHR42866:SF2">
    <property type="entry name" value="3-DEOXY-MANNO-OCTULOSONATE CYTIDYLYLTRANSFERASE, MITOCHONDRIAL"/>
    <property type="match status" value="1"/>
</dbReference>
<comment type="pathway">
    <text evidence="4">Nucleotide-sugar biosynthesis; CMP-3-deoxy-D-manno-octulosonate biosynthesis; CMP-3-deoxy-D-manno-octulosonate from 3-deoxy-D-manno-octulosonate and CTP: step 1/1.</text>
</comment>
<keyword evidence="2 4" id="KW-0548">Nucleotidyltransferase</keyword>
<keyword evidence="4" id="KW-0963">Cytoplasm</keyword>
<dbReference type="EC" id="2.7.7.38" evidence="4"/>
<accession>A0ABW5KD76</accession>
<sequence length="247" mass="28341">MRIIGIIPARYASSRFPGKPLVDIGGKSMIQRVYEQVKSCSSLAEVVVATDDVRIEEHVRSFAGNVIMTSPTHQSGTDRCAEVINKVTGFDVAINIQGDEPFVNPLQIDLLCSLFTDQTTEIGTLVRRIEDSKDLFNENTPKVVFDKNNRALYFSRQTIPFFRGIEKENWFDQPRSFYKHIGIYGYRTKTLKEITQLPISDLEKTEALEQLRWLENGYHIRIAETTHDTIAVDHPEDLEAIKNRFFR</sequence>
<dbReference type="NCBIfam" id="NF009905">
    <property type="entry name" value="PRK13368.1"/>
    <property type="match status" value="1"/>
</dbReference>
<dbReference type="NCBIfam" id="TIGR00466">
    <property type="entry name" value="kdsB"/>
    <property type="match status" value="1"/>
</dbReference>
<dbReference type="HAMAP" id="MF_00057">
    <property type="entry name" value="KdsB"/>
    <property type="match status" value="1"/>
</dbReference>
<gene>
    <name evidence="4 5" type="primary">kdsB</name>
    <name evidence="5" type="ORF">ACFSR5_01350</name>
</gene>
<evidence type="ECO:0000256" key="2">
    <source>
        <dbReference type="ARBA" id="ARBA00022695"/>
    </source>
</evidence>
<protein>
    <recommendedName>
        <fullName evidence="4">3-deoxy-manno-octulosonate cytidylyltransferase</fullName>
        <ecNumber evidence="4">2.7.7.38</ecNumber>
    </recommendedName>
    <alternativeName>
        <fullName evidence="4">CMP-2-keto-3-deoxyoctulosonic acid synthase</fullName>
        <shortName evidence="4">CKS</shortName>
        <shortName evidence="4">CMP-KDO synthase</shortName>
    </alternativeName>
</protein>
<dbReference type="InterPro" id="IPR029044">
    <property type="entry name" value="Nucleotide-diphossugar_trans"/>
</dbReference>
<dbReference type="Gene3D" id="3.90.550.10">
    <property type="entry name" value="Spore Coat Polysaccharide Biosynthesis Protein SpsA, Chain A"/>
    <property type="match status" value="1"/>
</dbReference>
<dbReference type="Pfam" id="PF02348">
    <property type="entry name" value="CTP_transf_3"/>
    <property type="match status" value="1"/>
</dbReference>
<keyword evidence="3 4" id="KW-0448">Lipopolysaccharide biosynthesis</keyword>
<dbReference type="PANTHER" id="PTHR42866">
    <property type="entry name" value="3-DEOXY-MANNO-OCTULOSONATE CYTIDYLYLTRANSFERASE"/>
    <property type="match status" value="1"/>
</dbReference>
<dbReference type="InterPro" id="IPR004528">
    <property type="entry name" value="KdsB"/>
</dbReference>
<keyword evidence="6" id="KW-1185">Reference proteome</keyword>
<evidence type="ECO:0000256" key="1">
    <source>
        <dbReference type="ARBA" id="ARBA00022679"/>
    </source>
</evidence>
<comment type="caution">
    <text evidence="5">The sequence shown here is derived from an EMBL/GenBank/DDBJ whole genome shotgun (WGS) entry which is preliminary data.</text>
</comment>
<evidence type="ECO:0000313" key="5">
    <source>
        <dbReference type="EMBL" id="MFD2546283.1"/>
    </source>
</evidence>
<dbReference type="CDD" id="cd02517">
    <property type="entry name" value="CMP-KDO-Synthetase"/>
    <property type="match status" value="1"/>
</dbReference>